<dbReference type="EMBL" id="ACBZ01000002">
    <property type="protein sequence ID" value="EEG51043.1"/>
    <property type="molecule type" value="Genomic_DNA"/>
</dbReference>
<name>C0CGY7_BLAHS</name>
<gene>
    <name evidence="1" type="ORF">RUMHYD_00100</name>
</gene>
<accession>C0CGY7</accession>
<protein>
    <recommendedName>
        <fullName evidence="3">AAA-ATPase-like domain-containing protein</fullName>
    </recommendedName>
</protein>
<evidence type="ECO:0000313" key="2">
    <source>
        <dbReference type="Proteomes" id="UP000003100"/>
    </source>
</evidence>
<dbReference type="PATRIC" id="fig|476272.21.peg.3106"/>
<comment type="caution">
    <text evidence="1">The sequence shown here is derived from an EMBL/GenBank/DDBJ whole genome shotgun (WGS) entry which is preliminary data.</text>
</comment>
<reference evidence="1 2" key="2">
    <citation type="submission" date="2009-02" db="EMBL/GenBank/DDBJ databases">
        <title>Draft genome sequence of Blautia hydrogenotrophica DSM 10507 (Ruminococcus hydrogenotrophicus DSM 10507).</title>
        <authorList>
            <person name="Sudarsanam P."/>
            <person name="Ley R."/>
            <person name="Guruge J."/>
            <person name="Turnbaugh P.J."/>
            <person name="Mahowald M."/>
            <person name="Liep D."/>
            <person name="Gordon J."/>
        </authorList>
    </citation>
    <scope>NUCLEOTIDE SEQUENCE [LARGE SCALE GENOMIC DNA]</scope>
    <source>
        <strain evidence="2">DSM 10507 / JCM 14656 / S5a33</strain>
    </source>
</reference>
<organism evidence="1 2">
    <name type="scientific">Blautia hydrogenotrophica (strain DSM 10507 / JCM 14656 / S5a33)</name>
    <name type="common">Ruminococcus hydrogenotrophicus</name>
    <dbReference type="NCBI Taxonomy" id="476272"/>
    <lineage>
        <taxon>Bacteria</taxon>
        <taxon>Bacillati</taxon>
        <taxon>Bacillota</taxon>
        <taxon>Clostridia</taxon>
        <taxon>Lachnospirales</taxon>
        <taxon>Lachnospiraceae</taxon>
        <taxon>Blautia</taxon>
    </lineage>
</organism>
<evidence type="ECO:0008006" key="3">
    <source>
        <dbReference type="Google" id="ProtNLM"/>
    </source>
</evidence>
<evidence type="ECO:0000313" key="1">
    <source>
        <dbReference type="EMBL" id="EEG51043.1"/>
    </source>
</evidence>
<keyword evidence="2" id="KW-1185">Reference proteome</keyword>
<reference evidence="1 2" key="1">
    <citation type="submission" date="2009-01" db="EMBL/GenBank/DDBJ databases">
        <authorList>
            <person name="Fulton L."/>
            <person name="Clifton S."/>
            <person name="Fulton B."/>
            <person name="Xu J."/>
            <person name="Minx P."/>
            <person name="Pepin K.H."/>
            <person name="Johnson M."/>
            <person name="Bhonagiri V."/>
            <person name="Nash W.E."/>
            <person name="Mardis E.R."/>
            <person name="Wilson R.K."/>
        </authorList>
    </citation>
    <scope>NUCLEOTIDE SEQUENCE [LARGE SCALE GENOMIC DNA]</scope>
    <source>
        <strain evidence="2">DSM 10507 / JCM 14656 / S5a33</strain>
    </source>
</reference>
<sequence>MKKTFCWNWKFQEIHRNGFYYVDKAGLIKELLENWGKVKLFPIVYIRLKDVDANSYKVAQGTTIKITNQEARRLKFF</sequence>
<dbReference type="Proteomes" id="UP000003100">
    <property type="component" value="Unassembled WGS sequence"/>
</dbReference>
<dbReference type="AlphaFoldDB" id="C0CGY7"/>
<proteinExistence type="predicted"/>
<dbReference type="HOGENOM" id="CLU_2631078_0_0_9"/>